<keyword evidence="3" id="KW-1185">Reference proteome</keyword>
<dbReference type="EMBL" id="CP011494">
    <property type="protein sequence ID" value="AKO53982.1"/>
    <property type="molecule type" value="Genomic_DNA"/>
</dbReference>
<dbReference type="Proteomes" id="UP000036406">
    <property type="component" value="Chromosome"/>
</dbReference>
<evidence type="ECO:0000313" key="3">
    <source>
        <dbReference type="Proteomes" id="UP000036406"/>
    </source>
</evidence>
<feature type="chain" id="PRO_5005206533" evidence="1">
    <location>
        <begin position="24"/>
        <end position="149"/>
    </location>
</feature>
<dbReference type="Gene3D" id="3.40.30.10">
    <property type="entry name" value="Glutaredoxin"/>
    <property type="match status" value="1"/>
</dbReference>
<dbReference type="PATRIC" id="fig|330734.3.peg.3641"/>
<dbReference type="RefSeq" id="WP_048388250.1">
    <property type="nucleotide sequence ID" value="NZ_CP011494.1"/>
</dbReference>
<sequence length="149" mass="16005">MKQHTLAMLLGASLSFGSALANAESEHNIHVYKSPTCGCCTDWVKHLEDNGFEVEVSEVDNVTPVKIEAGLTPALSSCHTAFINDYVIEGHVPAGDIKRLLSQAPQARGLSVPGMPAGSPGMEMGDRKDPYQVLLFNANGQTRVFAEHN</sequence>
<reference evidence="2 3" key="1">
    <citation type="submission" date="2015-05" db="EMBL/GenBank/DDBJ databases">
        <title>Complete genome of Marinobacter psychrophilus strain 20041T isolated from sea-ice of the Canadian Basin.</title>
        <authorList>
            <person name="Song L."/>
            <person name="Ren L."/>
            <person name="Yu Y."/>
            <person name="Wang X."/>
        </authorList>
    </citation>
    <scope>NUCLEOTIDE SEQUENCE [LARGE SCALE GENOMIC DNA]</scope>
    <source>
        <strain evidence="2 3">20041</strain>
    </source>
</reference>
<dbReference type="STRING" id="330734.ABA45_17340"/>
<dbReference type="InterPro" id="IPR036249">
    <property type="entry name" value="Thioredoxin-like_sf"/>
</dbReference>
<accession>A0A0H4IGD0</accession>
<dbReference type="Pfam" id="PF04214">
    <property type="entry name" value="DUF411"/>
    <property type="match status" value="1"/>
</dbReference>
<evidence type="ECO:0000256" key="1">
    <source>
        <dbReference type="SAM" id="SignalP"/>
    </source>
</evidence>
<dbReference type="KEGG" id="mpq:ABA45_17340"/>
<dbReference type="SUPFAM" id="SSF52833">
    <property type="entry name" value="Thioredoxin-like"/>
    <property type="match status" value="1"/>
</dbReference>
<evidence type="ECO:0000313" key="2">
    <source>
        <dbReference type="EMBL" id="AKO53982.1"/>
    </source>
</evidence>
<name>A0A0H4IGD0_9GAMM</name>
<dbReference type="InterPro" id="IPR007332">
    <property type="entry name" value="DUF411"/>
</dbReference>
<keyword evidence="1" id="KW-0732">Signal</keyword>
<gene>
    <name evidence="2" type="ORF">ABA45_17340</name>
</gene>
<dbReference type="AlphaFoldDB" id="A0A0H4IGD0"/>
<proteinExistence type="predicted"/>
<feature type="signal peptide" evidence="1">
    <location>
        <begin position="1"/>
        <end position="23"/>
    </location>
</feature>
<protein>
    <submittedName>
        <fullName evidence="2">Metal-binding protein</fullName>
    </submittedName>
</protein>
<organism evidence="2 3">
    <name type="scientific">Marinobacter psychrophilus</name>
    <dbReference type="NCBI Taxonomy" id="330734"/>
    <lineage>
        <taxon>Bacteria</taxon>
        <taxon>Pseudomonadati</taxon>
        <taxon>Pseudomonadota</taxon>
        <taxon>Gammaproteobacteria</taxon>
        <taxon>Pseudomonadales</taxon>
        <taxon>Marinobacteraceae</taxon>
        <taxon>Marinobacter</taxon>
    </lineage>
</organism>